<evidence type="ECO:0000256" key="1">
    <source>
        <dbReference type="ARBA" id="ARBA00004651"/>
    </source>
</evidence>
<dbReference type="PROSITE" id="PS50928">
    <property type="entry name" value="ABC_TM1"/>
    <property type="match status" value="1"/>
</dbReference>
<evidence type="ECO:0000256" key="6">
    <source>
        <dbReference type="ARBA" id="ARBA00023136"/>
    </source>
</evidence>
<feature type="transmembrane region" description="Helical" evidence="7">
    <location>
        <begin position="67"/>
        <end position="91"/>
    </location>
</feature>
<dbReference type="OrthoDB" id="9794684at2"/>
<keyword evidence="3" id="KW-1003">Cell membrane</keyword>
<dbReference type="HOGENOM" id="CLU_016047_1_2_11"/>
<dbReference type="AlphaFoldDB" id="A0A011ABL3"/>
<feature type="transmembrane region" description="Helical" evidence="7">
    <location>
        <begin position="240"/>
        <end position="259"/>
    </location>
</feature>
<evidence type="ECO:0000256" key="2">
    <source>
        <dbReference type="ARBA" id="ARBA00022448"/>
    </source>
</evidence>
<dbReference type="PATRIC" id="fig|927661.3.peg.430"/>
<evidence type="ECO:0000256" key="7">
    <source>
        <dbReference type="RuleBase" id="RU363032"/>
    </source>
</evidence>
<feature type="transmembrane region" description="Helical" evidence="7">
    <location>
        <begin position="9"/>
        <end position="30"/>
    </location>
</feature>
<feature type="transmembrane region" description="Helical" evidence="7">
    <location>
        <begin position="180"/>
        <end position="205"/>
    </location>
</feature>
<keyword evidence="2 7" id="KW-0813">Transport</keyword>
<dbReference type="SUPFAM" id="SSF161098">
    <property type="entry name" value="MetI-like"/>
    <property type="match status" value="1"/>
</dbReference>
<evidence type="ECO:0000313" key="9">
    <source>
        <dbReference type="EMBL" id="EXG79411.1"/>
    </source>
</evidence>
<evidence type="ECO:0000313" key="10">
    <source>
        <dbReference type="Proteomes" id="UP000021053"/>
    </source>
</evidence>
<feature type="transmembrane region" description="Helical" evidence="7">
    <location>
        <begin position="136"/>
        <end position="159"/>
    </location>
</feature>
<dbReference type="PANTHER" id="PTHR43744:SF8">
    <property type="entry name" value="SN-GLYCEROL-3-PHOSPHATE TRANSPORT SYSTEM PERMEASE PROTEIN UGPE"/>
    <property type="match status" value="1"/>
</dbReference>
<keyword evidence="5 7" id="KW-1133">Transmembrane helix</keyword>
<dbReference type="GO" id="GO:0005886">
    <property type="term" value="C:plasma membrane"/>
    <property type="evidence" value="ECO:0007669"/>
    <property type="project" value="UniProtKB-SubCell"/>
</dbReference>
<comment type="similarity">
    <text evidence="7">Belongs to the binding-protein-dependent transport system permease family.</text>
</comment>
<evidence type="ECO:0000256" key="4">
    <source>
        <dbReference type="ARBA" id="ARBA00022692"/>
    </source>
</evidence>
<feature type="transmembrane region" description="Helical" evidence="7">
    <location>
        <begin position="103"/>
        <end position="124"/>
    </location>
</feature>
<dbReference type="InterPro" id="IPR000515">
    <property type="entry name" value="MetI-like"/>
</dbReference>
<feature type="domain" description="ABC transmembrane type-1" evidence="8">
    <location>
        <begin position="68"/>
        <end position="259"/>
    </location>
</feature>
<proteinExistence type="inferred from homology"/>
<dbReference type="Proteomes" id="UP000021053">
    <property type="component" value="Unassembled WGS sequence"/>
</dbReference>
<dbReference type="InterPro" id="IPR035906">
    <property type="entry name" value="MetI-like_sf"/>
</dbReference>
<keyword evidence="4 7" id="KW-0812">Transmembrane</keyword>
<dbReference type="Pfam" id="PF00528">
    <property type="entry name" value="BPD_transp_1"/>
    <property type="match status" value="1"/>
</dbReference>
<keyword evidence="6 7" id="KW-0472">Membrane</keyword>
<dbReference type="CDD" id="cd06261">
    <property type="entry name" value="TM_PBP2"/>
    <property type="match status" value="1"/>
</dbReference>
<organism evidence="9 10">
    <name type="scientific">Cryptosporangium arvum DSM 44712</name>
    <dbReference type="NCBI Taxonomy" id="927661"/>
    <lineage>
        <taxon>Bacteria</taxon>
        <taxon>Bacillati</taxon>
        <taxon>Actinomycetota</taxon>
        <taxon>Actinomycetes</taxon>
        <taxon>Cryptosporangiales</taxon>
        <taxon>Cryptosporangiaceae</taxon>
        <taxon>Cryptosporangium</taxon>
    </lineage>
</organism>
<protein>
    <submittedName>
        <fullName evidence="9">Carbohydrate ABC transporter membrane protein 2, CUT1 family</fullName>
    </submittedName>
</protein>
<dbReference type="Gene3D" id="1.10.3720.10">
    <property type="entry name" value="MetI-like"/>
    <property type="match status" value="1"/>
</dbReference>
<dbReference type="EMBL" id="JFBT01000001">
    <property type="protein sequence ID" value="EXG79411.1"/>
    <property type="molecule type" value="Genomic_DNA"/>
</dbReference>
<accession>A0A011ABL3</accession>
<dbReference type="PANTHER" id="PTHR43744">
    <property type="entry name" value="ABC TRANSPORTER PERMEASE PROTEIN MG189-RELATED-RELATED"/>
    <property type="match status" value="1"/>
</dbReference>
<gene>
    <name evidence="9" type="ORF">CryarDRAFT_0446</name>
</gene>
<dbReference type="GO" id="GO:0055085">
    <property type="term" value="P:transmembrane transport"/>
    <property type="evidence" value="ECO:0007669"/>
    <property type="project" value="InterPro"/>
</dbReference>
<evidence type="ECO:0000256" key="5">
    <source>
        <dbReference type="ARBA" id="ARBA00022989"/>
    </source>
</evidence>
<comment type="caution">
    <text evidence="9">The sequence shown here is derived from an EMBL/GenBank/DDBJ whole genome shotgun (WGS) entry which is preliminary data.</text>
</comment>
<reference evidence="9 10" key="1">
    <citation type="submission" date="2013-07" db="EMBL/GenBank/DDBJ databases">
        <authorList>
            <consortium name="DOE Joint Genome Institute"/>
            <person name="Eisen J."/>
            <person name="Huntemann M."/>
            <person name="Han J."/>
            <person name="Chen A."/>
            <person name="Kyrpides N."/>
            <person name="Mavromatis K."/>
            <person name="Markowitz V."/>
            <person name="Palaniappan K."/>
            <person name="Ivanova N."/>
            <person name="Schaumberg A."/>
            <person name="Pati A."/>
            <person name="Liolios K."/>
            <person name="Nordberg H.P."/>
            <person name="Cantor M.N."/>
            <person name="Hua S.X."/>
            <person name="Woyke T."/>
        </authorList>
    </citation>
    <scope>NUCLEOTIDE SEQUENCE [LARGE SCALE GENOMIC DNA]</scope>
    <source>
        <strain evidence="9 10">DSM 44712</strain>
    </source>
</reference>
<evidence type="ECO:0000259" key="8">
    <source>
        <dbReference type="PROSITE" id="PS50928"/>
    </source>
</evidence>
<name>A0A011ABL3_9ACTN</name>
<keyword evidence="10" id="KW-1185">Reference proteome</keyword>
<evidence type="ECO:0000256" key="3">
    <source>
        <dbReference type="ARBA" id="ARBA00022475"/>
    </source>
</evidence>
<comment type="subcellular location">
    <subcellularLocation>
        <location evidence="1 7">Cell membrane</location>
        <topology evidence="1 7">Multi-pass membrane protein</topology>
    </subcellularLocation>
</comment>
<dbReference type="RefSeq" id="WP_035848033.1">
    <property type="nucleotide sequence ID" value="NZ_KK073874.1"/>
</dbReference>
<sequence>MRSYGWRTFALEFVMLAVTVAFAFPLYVLVNLSLRDPRDTASAASLTTSPTGRNYADAWSQAGLGGAIANSALVTIASVVIIVLVSALAAYPLARSTAAWSRATFLLVMLGLLLPFQLALLPLYQTIRDLHLLGTPWALVLFYSGLQVPFATFLYVGFLRALPRDYEEAALLDGCSPFQAFRSVVFPLLRPITGTVVILNAVLVWNDFLTPLLYLSGSTQQTIPVAIFGFLGQYSSQWELVFAGLVVGSIPILIVYFAMQRHIIKGFAGGLKG</sequence>